<dbReference type="PANTHER" id="PTHR11237">
    <property type="entry name" value="COENZYME Q10 BIOSYNTHESIS PROTEIN 7"/>
    <property type="match status" value="1"/>
</dbReference>
<feature type="binding site" evidence="9">
    <location>
        <position position="94"/>
    </location>
    <ligand>
        <name>Fe cation</name>
        <dbReference type="ChEBI" id="CHEBI:24875"/>
        <label>1</label>
    </ligand>
</feature>
<dbReference type="NCBIfam" id="NF033656">
    <property type="entry name" value="DMQ_monoox_COQ7"/>
    <property type="match status" value="1"/>
</dbReference>
<comment type="similarity">
    <text evidence="9">Belongs to the COQ7 family.</text>
</comment>
<feature type="binding site" evidence="9">
    <location>
        <position position="143"/>
    </location>
    <ligand>
        <name>Fe cation</name>
        <dbReference type="ChEBI" id="CHEBI:24875"/>
        <label>2</label>
    </ligand>
</feature>
<comment type="caution">
    <text evidence="10">The sequence shown here is derived from an EMBL/GenBank/DDBJ whole genome shotgun (WGS) entry which is preliminary data.</text>
</comment>
<keyword evidence="10" id="KW-0830">Ubiquinone</keyword>
<dbReference type="OrthoDB" id="5192789at2"/>
<feature type="binding site" evidence="9">
    <location>
        <position position="61"/>
    </location>
    <ligand>
        <name>Fe cation</name>
        <dbReference type="ChEBI" id="CHEBI:24875"/>
        <label>1</label>
    </ligand>
</feature>
<name>A0A4R7P4D6_9GAMM</name>
<comment type="subcellular location">
    <subcellularLocation>
        <location evidence="9">Cell membrane</location>
        <topology evidence="9">Peripheral membrane protein</topology>
    </subcellularLocation>
</comment>
<dbReference type="GO" id="GO:0008682">
    <property type="term" value="F:3-demethoxyubiquinol 3-hydroxylase activity"/>
    <property type="evidence" value="ECO:0007669"/>
    <property type="project" value="UniProtKB-EC"/>
</dbReference>
<comment type="cofactor">
    <cofactor evidence="9">
        <name>Fe cation</name>
        <dbReference type="ChEBI" id="CHEBI:24875"/>
    </cofactor>
    <text evidence="9">Binds 2 iron ions per subunit.</text>
</comment>
<gene>
    <name evidence="9" type="primary">coq7</name>
    <name evidence="10" type="ORF">DFR24_3009</name>
</gene>
<comment type="pathway">
    <text evidence="1 9">Cofactor biosynthesis; ubiquinone biosynthesis.</text>
</comment>
<dbReference type="Pfam" id="PF03232">
    <property type="entry name" value="COQ7"/>
    <property type="match status" value="1"/>
</dbReference>
<evidence type="ECO:0000256" key="7">
    <source>
        <dbReference type="ARBA" id="ARBA00023033"/>
    </source>
</evidence>
<dbReference type="UniPathway" id="UPA00232"/>
<evidence type="ECO:0000256" key="5">
    <source>
        <dbReference type="ARBA" id="ARBA00023002"/>
    </source>
</evidence>
<dbReference type="Proteomes" id="UP000295341">
    <property type="component" value="Unassembled WGS sequence"/>
</dbReference>
<proteinExistence type="inferred from homology"/>
<feature type="binding site" evidence="9">
    <location>
        <position position="175"/>
    </location>
    <ligand>
        <name>Fe cation</name>
        <dbReference type="ChEBI" id="CHEBI:24875"/>
        <label>2</label>
    </ligand>
</feature>
<reference evidence="10 11" key="1">
    <citation type="submission" date="2019-03" db="EMBL/GenBank/DDBJ databases">
        <title>Genomic Encyclopedia of Type Strains, Phase IV (KMG-IV): sequencing the most valuable type-strain genomes for metagenomic binning, comparative biology and taxonomic classification.</title>
        <authorList>
            <person name="Goeker M."/>
        </authorList>
    </citation>
    <scope>NUCLEOTIDE SEQUENCE [LARGE SCALE GENOMIC DNA]</scope>
    <source>
        <strain evidence="10 11">DSM 26377</strain>
    </source>
</reference>
<dbReference type="CDD" id="cd01042">
    <property type="entry name" value="DMQH"/>
    <property type="match status" value="1"/>
</dbReference>
<dbReference type="EMBL" id="SOBT01000009">
    <property type="protein sequence ID" value="TDU28634.1"/>
    <property type="molecule type" value="Genomic_DNA"/>
</dbReference>
<feature type="binding site" evidence="9">
    <location>
        <position position="91"/>
    </location>
    <ligand>
        <name>Fe cation</name>
        <dbReference type="ChEBI" id="CHEBI:24875"/>
        <label>1</label>
    </ligand>
</feature>
<organism evidence="10 11">
    <name type="scientific">Panacagrimonas perspica</name>
    <dbReference type="NCBI Taxonomy" id="381431"/>
    <lineage>
        <taxon>Bacteria</taxon>
        <taxon>Pseudomonadati</taxon>
        <taxon>Pseudomonadota</taxon>
        <taxon>Gammaproteobacteria</taxon>
        <taxon>Nevskiales</taxon>
        <taxon>Nevskiaceae</taxon>
        <taxon>Panacagrimonas</taxon>
    </lineage>
</organism>
<keyword evidence="8 9" id="KW-0472">Membrane</keyword>
<dbReference type="InterPro" id="IPR047809">
    <property type="entry name" value="COQ7_proteobact"/>
</dbReference>
<dbReference type="InterPro" id="IPR011566">
    <property type="entry name" value="Ubq_synth_Coq7"/>
</dbReference>
<accession>A0A4R7P4D6</accession>
<dbReference type="PANTHER" id="PTHR11237:SF4">
    <property type="entry name" value="5-DEMETHOXYUBIQUINONE HYDROXYLASE, MITOCHONDRIAL"/>
    <property type="match status" value="1"/>
</dbReference>
<comment type="function">
    <text evidence="9">Catalyzes the hydroxylation of 2-nonaprenyl-3-methyl-6-methoxy-1,4-benzoquinol during ubiquinone biosynthesis.</text>
</comment>
<dbReference type="GO" id="GO:0006744">
    <property type="term" value="P:ubiquinone biosynthetic process"/>
    <property type="evidence" value="ECO:0007669"/>
    <property type="project" value="UniProtKB-UniRule"/>
</dbReference>
<evidence type="ECO:0000313" key="11">
    <source>
        <dbReference type="Proteomes" id="UP000295341"/>
    </source>
</evidence>
<evidence type="ECO:0000256" key="2">
    <source>
        <dbReference type="ARBA" id="ARBA00022475"/>
    </source>
</evidence>
<dbReference type="Gene3D" id="1.20.1260.10">
    <property type="match status" value="1"/>
</dbReference>
<evidence type="ECO:0000313" key="10">
    <source>
        <dbReference type="EMBL" id="TDU28634.1"/>
    </source>
</evidence>
<sequence>MTQRDYSPADRVVMGLAEGLGSLFGGSRQTPSPPAAAPGAALDDAARREAANLMRVNHAGEVAAQGLYHGQALTARNPETRRHLLEAAGEEQNHLEWCESRLQELGDGPSRLRPLWYGASFAMGAAAGLFGDRWSLGFVAETERQVSEHLDEHIQKLPAGDAKSREVLQAMRADEQRHGLEAEHMGGAPLPAPVRGLMRRIAKVMKEGAYRF</sequence>
<dbReference type="EC" id="1.14.99.60" evidence="9"/>
<dbReference type="HAMAP" id="MF_01658">
    <property type="entry name" value="COQ7"/>
    <property type="match status" value="1"/>
</dbReference>
<dbReference type="GO" id="GO:0046872">
    <property type="term" value="F:metal ion binding"/>
    <property type="evidence" value="ECO:0007669"/>
    <property type="project" value="UniProtKB-KW"/>
</dbReference>
<evidence type="ECO:0000256" key="9">
    <source>
        <dbReference type="HAMAP-Rule" id="MF_01658"/>
    </source>
</evidence>
<dbReference type="SUPFAM" id="SSF47240">
    <property type="entry name" value="Ferritin-like"/>
    <property type="match status" value="1"/>
</dbReference>
<feature type="binding site" evidence="9">
    <location>
        <position position="178"/>
    </location>
    <ligand>
        <name>Fe cation</name>
        <dbReference type="ChEBI" id="CHEBI:24875"/>
        <label>2</label>
    </ligand>
</feature>
<evidence type="ECO:0000256" key="4">
    <source>
        <dbReference type="ARBA" id="ARBA00022723"/>
    </source>
</evidence>
<evidence type="ECO:0000256" key="6">
    <source>
        <dbReference type="ARBA" id="ARBA00023004"/>
    </source>
</evidence>
<keyword evidence="7 9" id="KW-0503">Monooxygenase</keyword>
<keyword evidence="5 9" id="KW-0560">Oxidoreductase</keyword>
<dbReference type="AlphaFoldDB" id="A0A4R7P4D6"/>
<evidence type="ECO:0000256" key="3">
    <source>
        <dbReference type="ARBA" id="ARBA00022688"/>
    </source>
</evidence>
<comment type="catalytic activity">
    <reaction evidence="9">
        <text>a 5-methoxy-2-methyl-3-(all-trans-polyprenyl)benzene-1,4-diol + AH2 + O2 = a 3-demethylubiquinol + A + H2O</text>
        <dbReference type="Rhea" id="RHEA:50908"/>
        <dbReference type="Rhea" id="RHEA-COMP:10859"/>
        <dbReference type="Rhea" id="RHEA-COMP:10914"/>
        <dbReference type="ChEBI" id="CHEBI:13193"/>
        <dbReference type="ChEBI" id="CHEBI:15377"/>
        <dbReference type="ChEBI" id="CHEBI:15379"/>
        <dbReference type="ChEBI" id="CHEBI:17499"/>
        <dbReference type="ChEBI" id="CHEBI:84167"/>
        <dbReference type="ChEBI" id="CHEBI:84422"/>
        <dbReference type="EC" id="1.14.99.60"/>
    </reaction>
</comment>
<feature type="binding site" evidence="9">
    <location>
        <position position="91"/>
    </location>
    <ligand>
        <name>Fe cation</name>
        <dbReference type="ChEBI" id="CHEBI:24875"/>
        <label>2</label>
    </ligand>
</feature>
<evidence type="ECO:0000256" key="1">
    <source>
        <dbReference type="ARBA" id="ARBA00004749"/>
    </source>
</evidence>
<dbReference type="InterPro" id="IPR012347">
    <property type="entry name" value="Ferritin-like"/>
</dbReference>
<keyword evidence="4 9" id="KW-0479">Metal-binding</keyword>
<evidence type="ECO:0000256" key="8">
    <source>
        <dbReference type="ARBA" id="ARBA00023136"/>
    </source>
</evidence>
<protein>
    <recommendedName>
        <fullName evidence="9">3-demethoxyubiquinol 3-hydroxylase</fullName>
        <shortName evidence="9">DMQ hydroxylase</shortName>
        <ecNumber evidence="9">1.14.99.60</ecNumber>
    </recommendedName>
    <alternativeName>
        <fullName evidence="9">2-nonaprenyl-3-methyl-6-methoxy-1,4-benzoquinol hydroxylase</fullName>
    </alternativeName>
</protein>
<feature type="binding site" evidence="9">
    <location>
        <position position="175"/>
    </location>
    <ligand>
        <name>Fe cation</name>
        <dbReference type="ChEBI" id="CHEBI:24875"/>
        <label>1</label>
    </ligand>
</feature>
<dbReference type="RefSeq" id="WP_133882167.1">
    <property type="nucleotide sequence ID" value="NZ_MWIN01000002.1"/>
</dbReference>
<keyword evidence="3 9" id="KW-0831">Ubiquinone biosynthesis</keyword>
<dbReference type="InterPro" id="IPR009078">
    <property type="entry name" value="Ferritin-like_SF"/>
</dbReference>
<dbReference type="GO" id="GO:0005886">
    <property type="term" value="C:plasma membrane"/>
    <property type="evidence" value="ECO:0007669"/>
    <property type="project" value="UniProtKB-SubCell"/>
</dbReference>
<keyword evidence="11" id="KW-1185">Reference proteome</keyword>
<keyword evidence="6 9" id="KW-0408">Iron</keyword>
<keyword evidence="2 9" id="KW-1003">Cell membrane</keyword>